<dbReference type="InterPro" id="IPR036291">
    <property type="entry name" value="NAD(P)-bd_dom_sf"/>
</dbReference>
<keyword evidence="1" id="KW-0812">Transmembrane</keyword>
<protein>
    <recommendedName>
        <fullName evidence="4">NAD-dependent epimerase/dehydratase family protein</fullName>
    </recommendedName>
</protein>
<keyword evidence="1" id="KW-1133">Transmembrane helix</keyword>
<evidence type="ECO:0000256" key="1">
    <source>
        <dbReference type="SAM" id="Phobius"/>
    </source>
</evidence>
<name>A0ABS5ZGM6_9GAMM</name>
<dbReference type="Proteomes" id="UP000690515">
    <property type="component" value="Unassembled WGS sequence"/>
</dbReference>
<evidence type="ECO:0000313" key="3">
    <source>
        <dbReference type="Proteomes" id="UP000690515"/>
    </source>
</evidence>
<proteinExistence type="predicted"/>
<sequence length="289" mass="32721">MSYLLDEIFGLGEPEDGEFIRSKHQFDSYLHQHFPSAIIVRPSVVFSCRGSYGGTSLLRAIACLPIIPLVDEGQQQLQPILLEDLAQTILKLLTYNGSRQTFYPAGPDVLTIKEFISLIRQWLKWKQPIWFPVSSKIFTKLININNNLNIVPFNSTLLKMLEHGNIIPSRESQALVDTLHFQPKSVKDTLMSSASFVQDRWHAKLYWVKPILFILFSFIWIISAIAGFTATPEQYSPILSAINVPYSAQAPLVLGVFAPFAWLDPLGGLLKNLAVISSLWVYWIITDSR</sequence>
<dbReference type="EMBL" id="JAGSOY010000066">
    <property type="protein sequence ID" value="MBU2713199.1"/>
    <property type="molecule type" value="Genomic_DNA"/>
</dbReference>
<dbReference type="Gene3D" id="3.40.50.720">
    <property type="entry name" value="NAD(P)-binding Rossmann-like Domain"/>
    <property type="match status" value="1"/>
</dbReference>
<comment type="caution">
    <text evidence="2">The sequence shown here is derived from an EMBL/GenBank/DDBJ whole genome shotgun (WGS) entry which is preliminary data.</text>
</comment>
<keyword evidence="1" id="KW-0472">Membrane</keyword>
<reference evidence="2 3" key="1">
    <citation type="submission" date="2021-04" db="EMBL/GenBank/DDBJ databases">
        <authorList>
            <person name="Pira H."/>
            <person name="Risdian C."/>
            <person name="Wink J."/>
        </authorList>
    </citation>
    <scope>NUCLEOTIDE SEQUENCE [LARGE SCALE GENOMIC DNA]</scope>
    <source>
        <strain evidence="2 3">WH53</strain>
    </source>
</reference>
<feature type="transmembrane region" description="Helical" evidence="1">
    <location>
        <begin position="210"/>
        <end position="230"/>
    </location>
</feature>
<evidence type="ECO:0008006" key="4">
    <source>
        <dbReference type="Google" id="ProtNLM"/>
    </source>
</evidence>
<keyword evidence="3" id="KW-1185">Reference proteome</keyword>
<gene>
    <name evidence="2" type="ORF">KCG35_19200</name>
</gene>
<accession>A0ABS5ZGM6</accession>
<dbReference type="SUPFAM" id="SSF51735">
    <property type="entry name" value="NAD(P)-binding Rossmann-fold domains"/>
    <property type="match status" value="1"/>
</dbReference>
<dbReference type="RefSeq" id="WP_215821487.1">
    <property type="nucleotide sequence ID" value="NZ_JAGSOY010000066.1"/>
</dbReference>
<organism evidence="2 3">
    <name type="scientific">Zooshikella harenae</name>
    <dbReference type="NCBI Taxonomy" id="2827238"/>
    <lineage>
        <taxon>Bacteria</taxon>
        <taxon>Pseudomonadati</taxon>
        <taxon>Pseudomonadota</taxon>
        <taxon>Gammaproteobacteria</taxon>
        <taxon>Oceanospirillales</taxon>
        <taxon>Zooshikellaceae</taxon>
        <taxon>Zooshikella</taxon>
    </lineage>
</organism>
<feature type="transmembrane region" description="Helical" evidence="1">
    <location>
        <begin position="269"/>
        <end position="285"/>
    </location>
</feature>
<evidence type="ECO:0000313" key="2">
    <source>
        <dbReference type="EMBL" id="MBU2713199.1"/>
    </source>
</evidence>